<dbReference type="KEGG" id="avp:AVENP_3099"/>
<reference evidence="2 3" key="1">
    <citation type="submission" date="2020-05" db="EMBL/GenBank/DDBJ databases">
        <title>Complete genome sequencing of Campylobacter and Arcobacter type strains.</title>
        <authorList>
            <person name="Miller W.G."/>
            <person name="Yee E."/>
        </authorList>
    </citation>
    <scope>NUCLEOTIDE SEQUENCE [LARGE SCALE GENOMIC DNA]</scope>
    <source>
        <strain evidence="2 3">LMG 26156</strain>
    </source>
</reference>
<evidence type="ECO:0000313" key="2">
    <source>
        <dbReference type="EMBL" id="QKF68562.1"/>
    </source>
</evidence>
<name>A0AAE7BDY6_9BACT</name>
<dbReference type="Proteomes" id="UP000503482">
    <property type="component" value="Chromosome"/>
</dbReference>
<dbReference type="EMBL" id="CP053840">
    <property type="protein sequence ID" value="QKF68562.1"/>
    <property type="molecule type" value="Genomic_DNA"/>
</dbReference>
<gene>
    <name evidence="2" type="ORF">AVENP_3099</name>
</gene>
<feature type="signal peptide" evidence="1">
    <location>
        <begin position="1"/>
        <end position="25"/>
    </location>
</feature>
<evidence type="ECO:0000256" key="1">
    <source>
        <dbReference type="SAM" id="SignalP"/>
    </source>
</evidence>
<accession>A0AAE7BDY6</accession>
<evidence type="ECO:0000313" key="3">
    <source>
        <dbReference type="Proteomes" id="UP000503482"/>
    </source>
</evidence>
<protein>
    <submittedName>
        <fullName evidence="2">Uncharacterized protein</fullName>
    </submittedName>
</protein>
<dbReference type="AlphaFoldDB" id="A0AAE7BDY6"/>
<keyword evidence="1" id="KW-0732">Signal</keyword>
<dbReference type="RefSeq" id="WP_128359859.1">
    <property type="nucleotide sequence ID" value="NZ_CP053840.1"/>
</dbReference>
<organism evidence="2 3">
    <name type="scientific">Arcobacter venerupis</name>
    <dbReference type="NCBI Taxonomy" id="1054033"/>
    <lineage>
        <taxon>Bacteria</taxon>
        <taxon>Pseudomonadati</taxon>
        <taxon>Campylobacterota</taxon>
        <taxon>Epsilonproteobacteria</taxon>
        <taxon>Campylobacterales</taxon>
        <taxon>Arcobacteraceae</taxon>
        <taxon>Arcobacter</taxon>
    </lineage>
</organism>
<feature type="chain" id="PRO_5042102137" evidence="1">
    <location>
        <begin position="26"/>
        <end position="112"/>
    </location>
</feature>
<proteinExistence type="predicted"/>
<keyword evidence="3" id="KW-1185">Reference proteome</keyword>
<sequence length="112" mass="11410">MKKIVLATALSISALLAFDVGGALKNVGTSALNGNTDTKSLTKTAGESLGLTSDALGDKLATAVKSNNTAVASMDKAKELCEKASSIQSYANIDSSIVKQAITVCSEKVMAK</sequence>